<evidence type="ECO:0000259" key="10">
    <source>
        <dbReference type="PROSITE" id="PS50123"/>
    </source>
</evidence>
<evidence type="ECO:0000256" key="4">
    <source>
        <dbReference type="ARBA" id="ARBA00022679"/>
    </source>
</evidence>
<dbReference type="EMBL" id="JBHSEI010000001">
    <property type="protein sequence ID" value="MFC4637545.1"/>
    <property type="molecule type" value="Genomic_DNA"/>
</dbReference>
<evidence type="ECO:0000256" key="7">
    <source>
        <dbReference type="SAM" id="Coils"/>
    </source>
</evidence>
<feature type="domain" description="CheB-type methylesterase" evidence="9">
    <location>
        <begin position="35"/>
        <end position="219"/>
    </location>
</feature>
<dbReference type="CDD" id="cd16434">
    <property type="entry name" value="CheB-CheR_fusion"/>
    <property type="match status" value="1"/>
</dbReference>
<dbReference type="Gene3D" id="3.40.50.180">
    <property type="entry name" value="Methylesterase CheB, C-terminal domain"/>
    <property type="match status" value="1"/>
</dbReference>
<evidence type="ECO:0000256" key="5">
    <source>
        <dbReference type="ARBA" id="ARBA00022691"/>
    </source>
</evidence>
<dbReference type="PANTHER" id="PTHR24422">
    <property type="entry name" value="CHEMOTAXIS PROTEIN METHYLTRANSFERASE"/>
    <property type="match status" value="1"/>
</dbReference>
<accession>A0ABV9I5R9</accession>
<feature type="compositionally biased region" description="Polar residues" evidence="8">
    <location>
        <begin position="1"/>
        <end position="17"/>
    </location>
</feature>
<dbReference type="SUPFAM" id="SSF47757">
    <property type="entry name" value="Chemotaxis receptor methyltransferase CheR, N-terminal domain"/>
    <property type="match status" value="1"/>
</dbReference>
<dbReference type="InterPro" id="IPR000673">
    <property type="entry name" value="Sig_transdc_resp-reg_Me-estase"/>
</dbReference>
<dbReference type="InterPro" id="IPR022641">
    <property type="entry name" value="CheR_N"/>
</dbReference>
<reference evidence="12" key="1">
    <citation type="journal article" date="2019" name="Int. J. Syst. Evol. Microbiol.">
        <title>The Global Catalogue of Microorganisms (GCM) 10K type strain sequencing project: providing services to taxonomists for standard genome sequencing and annotation.</title>
        <authorList>
            <consortium name="The Broad Institute Genomics Platform"/>
            <consortium name="The Broad Institute Genome Sequencing Center for Infectious Disease"/>
            <person name="Wu L."/>
            <person name="Ma J."/>
        </authorList>
    </citation>
    <scope>NUCLEOTIDE SEQUENCE [LARGE SCALE GENOMIC DNA]</scope>
    <source>
        <strain evidence="12">CCUG 55995</strain>
    </source>
</reference>
<evidence type="ECO:0000256" key="2">
    <source>
        <dbReference type="ARBA" id="ARBA00012534"/>
    </source>
</evidence>
<keyword evidence="6" id="KW-0378">Hydrolase</keyword>
<dbReference type="GO" id="GO:0032259">
    <property type="term" value="P:methylation"/>
    <property type="evidence" value="ECO:0007669"/>
    <property type="project" value="UniProtKB-KW"/>
</dbReference>
<dbReference type="PRINTS" id="PR00996">
    <property type="entry name" value="CHERMTFRASE"/>
</dbReference>
<dbReference type="InterPro" id="IPR029063">
    <property type="entry name" value="SAM-dependent_MTases_sf"/>
</dbReference>
<feature type="region of interest" description="Disordered" evidence="8">
    <location>
        <begin position="505"/>
        <end position="525"/>
    </location>
</feature>
<keyword evidence="3 11" id="KW-0489">Methyltransferase</keyword>
<keyword evidence="6" id="KW-0145">Chemotaxis</keyword>
<evidence type="ECO:0000256" key="8">
    <source>
        <dbReference type="SAM" id="MobiDB-lite"/>
    </source>
</evidence>
<dbReference type="Pfam" id="PF01339">
    <property type="entry name" value="CheB_methylest"/>
    <property type="match status" value="1"/>
</dbReference>
<evidence type="ECO:0000313" key="11">
    <source>
        <dbReference type="EMBL" id="MFC4637545.1"/>
    </source>
</evidence>
<dbReference type="InterPro" id="IPR035909">
    <property type="entry name" value="CheB_C"/>
</dbReference>
<dbReference type="InterPro" id="IPR036804">
    <property type="entry name" value="CheR_N_sf"/>
</dbReference>
<dbReference type="SMART" id="SM00138">
    <property type="entry name" value="MeTrc"/>
    <property type="match status" value="1"/>
</dbReference>
<dbReference type="InterPro" id="IPR050903">
    <property type="entry name" value="Bact_Chemotaxis_MeTrfase"/>
</dbReference>
<keyword evidence="7" id="KW-0175">Coiled coil</keyword>
<proteinExistence type="predicted"/>
<dbReference type="InterPro" id="IPR022642">
    <property type="entry name" value="CheR_C"/>
</dbReference>
<dbReference type="RefSeq" id="WP_380060562.1">
    <property type="nucleotide sequence ID" value="NZ_JBHSEI010000001.1"/>
</dbReference>
<gene>
    <name evidence="11" type="ORF">ACFO0D_04225</name>
</gene>
<dbReference type="Gene3D" id="3.40.50.150">
    <property type="entry name" value="Vaccinia Virus protein VP39"/>
    <property type="match status" value="1"/>
</dbReference>
<dbReference type="Pfam" id="PF08448">
    <property type="entry name" value="PAS_4"/>
    <property type="match status" value="1"/>
</dbReference>
<dbReference type="Gene3D" id="1.10.155.10">
    <property type="entry name" value="Chemotaxis receptor methyltransferase CheR, N-terminal domain"/>
    <property type="match status" value="1"/>
</dbReference>
<dbReference type="SUPFAM" id="SSF53335">
    <property type="entry name" value="S-adenosyl-L-methionine-dependent methyltransferases"/>
    <property type="match status" value="1"/>
</dbReference>
<keyword evidence="4" id="KW-0808">Transferase</keyword>
<dbReference type="Pfam" id="PF01739">
    <property type="entry name" value="CheR"/>
    <property type="match status" value="1"/>
</dbReference>
<feature type="region of interest" description="Disordered" evidence="8">
    <location>
        <begin position="1"/>
        <end position="21"/>
    </location>
</feature>
<name>A0ABV9I5R9_9DEIO</name>
<dbReference type="SUPFAM" id="SSF52738">
    <property type="entry name" value="Methylesterase CheB, C-terminal domain"/>
    <property type="match status" value="1"/>
</dbReference>
<feature type="active site" evidence="6">
    <location>
        <position position="71"/>
    </location>
</feature>
<evidence type="ECO:0000256" key="1">
    <source>
        <dbReference type="ARBA" id="ARBA00001541"/>
    </source>
</evidence>
<dbReference type="GO" id="GO:0008168">
    <property type="term" value="F:methyltransferase activity"/>
    <property type="evidence" value="ECO:0007669"/>
    <property type="project" value="UniProtKB-KW"/>
</dbReference>
<protein>
    <recommendedName>
        <fullName evidence="2">protein-glutamate O-methyltransferase</fullName>
        <ecNumber evidence="2">2.1.1.80</ecNumber>
    </recommendedName>
</protein>
<comment type="caution">
    <text evidence="11">The sequence shown here is derived from an EMBL/GenBank/DDBJ whole genome shotgun (WGS) entry which is preliminary data.</text>
</comment>
<feature type="domain" description="CheR-type methyltransferase" evidence="10">
    <location>
        <begin position="224"/>
        <end position="488"/>
    </location>
</feature>
<dbReference type="EC" id="2.1.1.80" evidence="2"/>
<keyword evidence="5" id="KW-0949">S-adenosyl-L-methionine</keyword>
<dbReference type="Proteomes" id="UP001595952">
    <property type="component" value="Unassembled WGS sequence"/>
</dbReference>
<feature type="coiled-coil region" evidence="7">
    <location>
        <begin position="665"/>
        <end position="755"/>
    </location>
</feature>
<comment type="catalytic activity">
    <reaction evidence="1">
        <text>L-glutamyl-[protein] + S-adenosyl-L-methionine = [protein]-L-glutamate 5-O-methyl ester + S-adenosyl-L-homocysteine</text>
        <dbReference type="Rhea" id="RHEA:24452"/>
        <dbReference type="Rhea" id="RHEA-COMP:10208"/>
        <dbReference type="Rhea" id="RHEA-COMP:10311"/>
        <dbReference type="ChEBI" id="CHEBI:29973"/>
        <dbReference type="ChEBI" id="CHEBI:57856"/>
        <dbReference type="ChEBI" id="CHEBI:59789"/>
        <dbReference type="ChEBI" id="CHEBI:82795"/>
        <dbReference type="EC" id="2.1.1.80"/>
    </reaction>
</comment>
<evidence type="ECO:0000256" key="6">
    <source>
        <dbReference type="PROSITE-ProRule" id="PRU00050"/>
    </source>
</evidence>
<dbReference type="CDD" id="cd02440">
    <property type="entry name" value="AdoMet_MTases"/>
    <property type="match status" value="1"/>
</dbReference>
<dbReference type="SMART" id="SM00091">
    <property type="entry name" value="PAS"/>
    <property type="match status" value="3"/>
</dbReference>
<dbReference type="InterPro" id="IPR000014">
    <property type="entry name" value="PAS"/>
</dbReference>
<feature type="active site" evidence="6">
    <location>
        <position position="161"/>
    </location>
</feature>
<dbReference type="InterPro" id="IPR035965">
    <property type="entry name" value="PAS-like_dom_sf"/>
</dbReference>
<dbReference type="PROSITE" id="PS50122">
    <property type="entry name" value="CHEB"/>
    <property type="match status" value="1"/>
</dbReference>
<keyword evidence="12" id="KW-1185">Reference proteome</keyword>
<dbReference type="Pfam" id="PF13596">
    <property type="entry name" value="PAS_10"/>
    <property type="match status" value="1"/>
</dbReference>
<sequence>MSDHSSSPDQSGPTTPDQAPLHTAQHEPLDVAARPVPVVGIGGSAGALDAYERFFLSFPVGCGAALVVVPHLDPQHPGLMPELLQRCTALPVVEIEDGVQLEPDHVYVVPPGRSLSLMHGMLLLGELADLQGMPIDSFFQSLAADQGEHAVAVVLSGAGTDGTKGLQAVKEHFGRVLVQDPKTAEYPSMPRSAAATQLADAVLPPDELADHLYTALTLAPAHTDLQGQVGKPDPALQKILLLIRARTGQDFTGYKKSTLVRRIDRRMKSQRLNRVGQYVRFLQETPAELEALISDLTINVTSFFRDPEAFEQLTEQLRSYIATNKGEVDTFRVWVAGCSTGEEAYSVAILLHELQGALGSRHTLKVQVFATDIDKDVIDVARLGVYPEKISYNVSPERLERYFLPKDGGYQVRPEIRDTVIFALHNTFGDPPFTRLDLLCCRNLLIYLNADLQKRVLSLFHYALRPGGLLFLGASETVGHEAERDRFSPLNVRWRLYRRGEGGPSPLPITPALSSAPATGQPPGLPLTPPRPQVDVPHLAQNLLLSEYTPPAVVVNEQGEILYVNGRTARYLELSPGRANMNVLEMARGSMRLGLPAALREASAQAREITMPGLSVVVDGAHVTVDVTVRPLSGGMQSLLLVLFHEHPADDEVAPSGTLPAADNTRLLERELNHAKETLQATIEEMAVSMEELRSTNEELQAANEELQSTNEELISSKEELQSLNEELITINAEHERVIQDLAQANDDMKNLLDSAGIATVFLDNELRIKRFTPRITGILNLISADIARPITDISLNLRYEREIFARDIRQVLNTLIPFEKQVQTDDDAWYLMRISPYRTSDNFIDGMVVTFTNIGVVKDLEGQVQRTHSYAEAALNVLQEPVAVIDSQQRLVTGNRALHSLLGIHSDQDLRGQELYNVGNFVLDAPEVQQALQDVIVTEQPVVAEIIDLLPPGRGVRKTKMELQPIISEDGNSALFLLMLEDVTGLVEHAQRDGMELRGNVSQDAEPSEDPKPL</sequence>
<dbReference type="Gene3D" id="3.30.450.20">
    <property type="entry name" value="PAS domain"/>
    <property type="match status" value="2"/>
</dbReference>
<dbReference type="InterPro" id="IPR000780">
    <property type="entry name" value="CheR_MeTrfase"/>
</dbReference>
<dbReference type="PANTHER" id="PTHR24422:SF27">
    <property type="entry name" value="PROTEIN-GLUTAMATE O-METHYLTRANSFERASE"/>
    <property type="match status" value="1"/>
</dbReference>
<dbReference type="SUPFAM" id="SSF55785">
    <property type="entry name" value="PYP-like sensor domain (PAS domain)"/>
    <property type="match status" value="2"/>
</dbReference>
<feature type="active site" evidence="6">
    <location>
        <position position="44"/>
    </location>
</feature>
<evidence type="ECO:0000313" key="12">
    <source>
        <dbReference type="Proteomes" id="UP001595952"/>
    </source>
</evidence>
<dbReference type="Pfam" id="PF03705">
    <property type="entry name" value="CheR_N"/>
    <property type="match status" value="1"/>
</dbReference>
<dbReference type="PROSITE" id="PS50123">
    <property type="entry name" value="CHER"/>
    <property type="match status" value="1"/>
</dbReference>
<evidence type="ECO:0000259" key="9">
    <source>
        <dbReference type="PROSITE" id="PS50122"/>
    </source>
</evidence>
<evidence type="ECO:0000256" key="3">
    <source>
        <dbReference type="ARBA" id="ARBA00022603"/>
    </source>
</evidence>
<dbReference type="InterPro" id="IPR013656">
    <property type="entry name" value="PAS_4"/>
</dbReference>
<organism evidence="11 12">
    <name type="scientific">Deinococcus hohokamensis</name>
    <dbReference type="NCBI Taxonomy" id="309883"/>
    <lineage>
        <taxon>Bacteria</taxon>
        <taxon>Thermotogati</taxon>
        <taxon>Deinococcota</taxon>
        <taxon>Deinococci</taxon>
        <taxon>Deinococcales</taxon>
        <taxon>Deinococcaceae</taxon>
        <taxon>Deinococcus</taxon>
    </lineage>
</organism>